<reference evidence="5" key="2">
    <citation type="submission" date="2021-08" db="EMBL/GenBank/DDBJ databases">
        <authorList>
            <person name="Eriksson T."/>
        </authorList>
    </citation>
    <scope>NUCLEOTIDE SEQUENCE</scope>
    <source>
        <strain evidence="5">Stoneville</strain>
        <tissue evidence="5">Whole head</tissue>
    </source>
</reference>
<feature type="region of interest" description="Disordered" evidence="3">
    <location>
        <begin position="770"/>
        <end position="789"/>
    </location>
</feature>
<keyword evidence="2" id="KW-0175">Coiled coil</keyword>
<dbReference type="InterPro" id="IPR007889">
    <property type="entry name" value="HTH_Psq"/>
</dbReference>
<feature type="region of interest" description="Disordered" evidence="3">
    <location>
        <begin position="673"/>
        <end position="718"/>
    </location>
</feature>
<name>A0A8J6L864_TENMO</name>
<dbReference type="GO" id="GO:0003677">
    <property type="term" value="F:DNA binding"/>
    <property type="evidence" value="ECO:0007669"/>
    <property type="project" value="InterPro"/>
</dbReference>
<dbReference type="Gene3D" id="3.30.420.10">
    <property type="entry name" value="Ribonuclease H-like superfamily/Ribonuclease H"/>
    <property type="match status" value="1"/>
</dbReference>
<dbReference type="GO" id="GO:0005634">
    <property type="term" value="C:nucleus"/>
    <property type="evidence" value="ECO:0007669"/>
    <property type="project" value="UniProtKB-SubCell"/>
</dbReference>
<dbReference type="InterPro" id="IPR036397">
    <property type="entry name" value="RNaseH_sf"/>
</dbReference>
<feature type="region of interest" description="Disordered" evidence="3">
    <location>
        <begin position="619"/>
        <end position="639"/>
    </location>
</feature>
<accession>A0A8J6L864</accession>
<dbReference type="Pfam" id="PF05225">
    <property type="entry name" value="HTH_psq"/>
    <property type="match status" value="1"/>
</dbReference>
<feature type="region of interest" description="Disordered" evidence="3">
    <location>
        <begin position="159"/>
        <end position="180"/>
    </location>
</feature>
<evidence type="ECO:0000259" key="4">
    <source>
        <dbReference type="Pfam" id="PF05225"/>
    </source>
</evidence>
<protein>
    <recommendedName>
        <fullName evidence="4">HTH psq-type domain-containing protein</fullName>
    </recommendedName>
</protein>
<evidence type="ECO:0000256" key="2">
    <source>
        <dbReference type="SAM" id="Coils"/>
    </source>
</evidence>
<keyword evidence="6" id="KW-1185">Reference proteome</keyword>
<dbReference type="EMBL" id="JABDTM020028048">
    <property type="protein sequence ID" value="KAH0809573.1"/>
    <property type="molecule type" value="Genomic_DNA"/>
</dbReference>
<comment type="caution">
    <text evidence="5">The sequence shown here is derived from an EMBL/GenBank/DDBJ whole genome shotgun (WGS) entry which is preliminary data.</text>
</comment>
<gene>
    <name evidence="5" type="ORF">GEV33_013218</name>
</gene>
<evidence type="ECO:0000256" key="1">
    <source>
        <dbReference type="ARBA" id="ARBA00004123"/>
    </source>
</evidence>
<evidence type="ECO:0000256" key="3">
    <source>
        <dbReference type="SAM" id="MobiDB-lite"/>
    </source>
</evidence>
<dbReference type="Gene3D" id="1.10.10.60">
    <property type="entry name" value="Homeodomain-like"/>
    <property type="match status" value="1"/>
</dbReference>
<dbReference type="PANTHER" id="PTHR47331">
    <property type="entry name" value="PHD-TYPE DOMAIN-CONTAINING PROTEIN"/>
    <property type="match status" value="1"/>
</dbReference>
<organism evidence="5 6">
    <name type="scientific">Tenebrio molitor</name>
    <name type="common">Yellow mealworm beetle</name>
    <dbReference type="NCBI Taxonomy" id="7067"/>
    <lineage>
        <taxon>Eukaryota</taxon>
        <taxon>Metazoa</taxon>
        <taxon>Ecdysozoa</taxon>
        <taxon>Arthropoda</taxon>
        <taxon>Hexapoda</taxon>
        <taxon>Insecta</taxon>
        <taxon>Pterygota</taxon>
        <taxon>Neoptera</taxon>
        <taxon>Endopterygota</taxon>
        <taxon>Coleoptera</taxon>
        <taxon>Polyphaga</taxon>
        <taxon>Cucujiformia</taxon>
        <taxon>Tenebrionidae</taxon>
        <taxon>Tenebrio</taxon>
    </lineage>
</organism>
<comment type="subcellular location">
    <subcellularLocation>
        <location evidence="1">Nucleus</location>
    </subcellularLocation>
</comment>
<dbReference type="AlphaFoldDB" id="A0A8J6L864"/>
<sequence length="818" mass="90804">MKIAHRESRIAFENKYCDVMADMMDIINSASNPQTKTVPASVSVIPEFILKKLDDNDRCVLQLAIEKLESEIKLKDQQLKYEKEKLESEIKLKDQQFKSEKEKLESEMKLKDQQLKSEIKLEMKLKDQQLKSEMKLKDQQLKFEKEKLTDSLLPLSAAKGKSSYRHEKNPEVASREHPRQDISVHEFLEKGQSKNLGVIAGSLRPSYLQRSAQAQSSPPKLTLTGVPESSFRDLARFKALQCRESGSWLHAIPSPNIGTLLDNTSFQVCIGLRLGCNLCTPHICKCNAQVDEIGIHGLSCTKSSGRFSRHTEINSIINRALTSIHVNSTLEPNGLSRDDGKRPDGMTLVPWIKGQPLVWDVTVVDTLADSYVLKTSEVSGFAAEMACKRKHSKYSSIISSNYIFKGLAFETLGPWCKESIDFINVIGDRLIAESGDSKSKKFLFERISLAIQRGNAASIRGTFPDSTLLSEIFALVTVPATRCGWNNTRWPQNIELRWLHASGLSSCGLSFYRSPSFSFNSSFLLHSSGTKKIHWHLIPPRAPHFGEIWEAGVKSAKFHLRRVLGNAHLTYEEMYTLLTGIEACLNSRPLCPLTDDPNDVDVLTPGQFLIGAPLTIGDTGQRLHRGTDKSPRPLQTRRKAPTAFLAAVVSGISESAASKESMAASRDYVGATRDLGATSRQHTTAALEDGPSRGDPPRQGWGHQSCVRPGGEQGDIWNNAQETPAQAGNSVSPKHMEKALERVIDGHMSFQQAAEAFEVPKSTLYDKYRGRNGGSGVTKKTHRERKLEDSVGDRRAGGCAASRELRITCVAFGIRNHP</sequence>
<reference evidence="5" key="1">
    <citation type="journal article" date="2020" name="J Insects Food Feed">
        <title>The yellow mealworm (Tenebrio molitor) genome: a resource for the emerging insects as food and feed industry.</title>
        <authorList>
            <person name="Eriksson T."/>
            <person name="Andere A."/>
            <person name="Kelstrup H."/>
            <person name="Emery V."/>
            <person name="Picard C."/>
        </authorList>
    </citation>
    <scope>NUCLEOTIDE SEQUENCE</scope>
    <source>
        <strain evidence="5">Stoneville</strain>
        <tissue evidence="5">Whole head</tissue>
    </source>
</reference>
<evidence type="ECO:0000313" key="5">
    <source>
        <dbReference type="EMBL" id="KAH0809573.1"/>
    </source>
</evidence>
<proteinExistence type="predicted"/>
<dbReference type="Proteomes" id="UP000719412">
    <property type="component" value="Unassembled WGS sequence"/>
</dbReference>
<feature type="coiled-coil region" evidence="2">
    <location>
        <begin position="65"/>
        <end position="121"/>
    </location>
</feature>
<dbReference type="SUPFAM" id="SSF46689">
    <property type="entry name" value="Homeodomain-like"/>
    <property type="match status" value="1"/>
</dbReference>
<feature type="domain" description="HTH psq-type" evidence="4">
    <location>
        <begin position="734"/>
        <end position="772"/>
    </location>
</feature>
<evidence type="ECO:0000313" key="6">
    <source>
        <dbReference type="Proteomes" id="UP000719412"/>
    </source>
</evidence>
<feature type="compositionally biased region" description="Basic and acidic residues" evidence="3">
    <location>
        <begin position="164"/>
        <end position="180"/>
    </location>
</feature>
<dbReference type="InterPro" id="IPR009057">
    <property type="entry name" value="Homeodomain-like_sf"/>
</dbReference>